<dbReference type="AlphaFoldDB" id="A0A926F973"/>
<sequence length="314" mass="32851">MLKSAICDMLKIKYPVFQGGMAHIADADLAAAVSNGGGLGIISAMNYDAKYLKGQIDKARSLTDKPFGVNVMLMSPHTDEVAKLLADEKVSVITTGAGNPEKYMKMWNDAGIKVIPVVASTALAKIVERLGASAVIAEGGESGGHVGDTTTMALVPQVCDAVSVPVLAAGGIADGRGMAAALMLGAVGVQIGTRFLVATECNVHQNYKNKVLKAGDISTIVTGKRLGHPVRSIKTPFSRAYAKAEYSDISDNDLENMAVGALRLAAVEGDEKNGCFLAGQVAGMVNKEQSAKEIIEEICTDAEKILKGAEKWVN</sequence>
<evidence type="ECO:0000256" key="5">
    <source>
        <dbReference type="ARBA" id="ARBA00023002"/>
    </source>
</evidence>
<evidence type="ECO:0000256" key="4">
    <source>
        <dbReference type="ARBA" id="ARBA00022643"/>
    </source>
</evidence>
<reference evidence="6" key="1">
    <citation type="submission" date="2020-08" db="EMBL/GenBank/DDBJ databases">
        <title>Genome public.</title>
        <authorList>
            <person name="Liu C."/>
            <person name="Sun Q."/>
        </authorList>
    </citation>
    <scope>NUCLEOTIDE SEQUENCE</scope>
    <source>
        <strain evidence="6">NSJ-50</strain>
    </source>
</reference>
<keyword evidence="7" id="KW-1185">Reference proteome</keyword>
<dbReference type="CDD" id="cd04730">
    <property type="entry name" value="NPD_like"/>
    <property type="match status" value="1"/>
</dbReference>
<keyword evidence="6" id="KW-0503">Monooxygenase</keyword>
<gene>
    <name evidence="6" type="ORF">H8706_06930</name>
</gene>
<evidence type="ECO:0000256" key="3">
    <source>
        <dbReference type="ARBA" id="ARBA00022630"/>
    </source>
</evidence>
<dbReference type="SUPFAM" id="SSF51412">
    <property type="entry name" value="Inosine monophosphate dehydrogenase (IMPDH)"/>
    <property type="match status" value="1"/>
</dbReference>
<comment type="caution">
    <text evidence="6">The sequence shown here is derived from an EMBL/GenBank/DDBJ whole genome shotgun (WGS) entry which is preliminary data.</text>
</comment>
<dbReference type="PANTHER" id="PTHR32332:SF20">
    <property type="entry name" value="2-NITROPROPANE DIOXYGENASE-LIKE PROTEIN"/>
    <property type="match status" value="1"/>
</dbReference>
<dbReference type="RefSeq" id="WP_262432054.1">
    <property type="nucleotide sequence ID" value="NZ_JACRTE010000006.1"/>
</dbReference>
<name>A0A926F973_9FIRM</name>
<evidence type="ECO:0000313" key="7">
    <source>
        <dbReference type="Proteomes" id="UP000647416"/>
    </source>
</evidence>
<proteinExistence type="predicted"/>
<evidence type="ECO:0000256" key="2">
    <source>
        <dbReference type="ARBA" id="ARBA00013457"/>
    </source>
</evidence>
<dbReference type="Pfam" id="PF03060">
    <property type="entry name" value="NMO"/>
    <property type="match status" value="2"/>
</dbReference>
<organism evidence="6 7">
    <name type="scientific">Qingrenia yutianensis</name>
    <dbReference type="NCBI Taxonomy" id="2763676"/>
    <lineage>
        <taxon>Bacteria</taxon>
        <taxon>Bacillati</taxon>
        <taxon>Bacillota</taxon>
        <taxon>Clostridia</taxon>
        <taxon>Eubacteriales</taxon>
        <taxon>Oscillospiraceae</taxon>
        <taxon>Qingrenia</taxon>
    </lineage>
</organism>
<keyword evidence="3" id="KW-0285">Flavoprotein</keyword>
<dbReference type="PANTHER" id="PTHR32332">
    <property type="entry name" value="2-NITROPROPANE DIOXYGENASE"/>
    <property type="match status" value="1"/>
</dbReference>
<dbReference type="InterPro" id="IPR004136">
    <property type="entry name" value="NMO"/>
</dbReference>
<accession>A0A926F973</accession>
<keyword evidence="5" id="KW-0560">Oxidoreductase</keyword>
<dbReference type="Gene3D" id="3.20.20.70">
    <property type="entry name" value="Aldolase class I"/>
    <property type="match status" value="1"/>
</dbReference>
<dbReference type="GO" id="GO:0018580">
    <property type="term" value="F:nitronate monooxygenase activity"/>
    <property type="evidence" value="ECO:0007669"/>
    <property type="project" value="InterPro"/>
</dbReference>
<comment type="function">
    <text evidence="1">Nitronate monooxygenase that uses molecular oxygen to catalyze the oxidative denitrification of alkyl nitronates. Acts on propionate 3-nitronate (P3N), the presumed physiological substrate. Probably functions in the detoxification of P3N, a metabolic poison produced by plants and fungi as a defense mechanism.</text>
</comment>
<protein>
    <recommendedName>
        <fullName evidence="2">Probable nitronate monooxygenase</fullName>
    </recommendedName>
</protein>
<evidence type="ECO:0000256" key="1">
    <source>
        <dbReference type="ARBA" id="ARBA00003535"/>
    </source>
</evidence>
<dbReference type="Proteomes" id="UP000647416">
    <property type="component" value="Unassembled WGS sequence"/>
</dbReference>
<keyword evidence="4" id="KW-0288">FMN</keyword>
<evidence type="ECO:0000313" key="6">
    <source>
        <dbReference type="EMBL" id="MBC8596603.1"/>
    </source>
</evidence>
<dbReference type="InterPro" id="IPR013785">
    <property type="entry name" value="Aldolase_TIM"/>
</dbReference>
<dbReference type="EMBL" id="JACRTE010000006">
    <property type="protein sequence ID" value="MBC8596603.1"/>
    <property type="molecule type" value="Genomic_DNA"/>
</dbReference>